<evidence type="ECO:0000313" key="7">
    <source>
        <dbReference type="EMBL" id="TLS51177.1"/>
    </source>
</evidence>
<dbReference type="EMBL" id="VCIW01000010">
    <property type="protein sequence ID" value="TLS51177.1"/>
    <property type="molecule type" value="Genomic_DNA"/>
</dbReference>
<dbReference type="Pfam" id="PF04893">
    <property type="entry name" value="Yip1"/>
    <property type="match status" value="1"/>
</dbReference>
<dbReference type="GO" id="GO:0016020">
    <property type="term" value="C:membrane"/>
    <property type="evidence" value="ECO:0007669"/>
    <property type="project" value="UniProtKB-SubCell"/>
</dbReference>
<evidence type="ECO:0000256" key="3">
    <source>
        <dbReference type="ARBA" id="ARBA00022989"/>
    </source>
</evidence>
<organism evidence="7 8">
    <name type="scientific">Paenibacillus antri</name>
    <dbReference type="NCBI Taxonomy" id="2582848"/>
    <lineage>
        <taxon>Bacteria</taxon>
        <taxon>Bacillati</taxon>
        <taxon>Bacillota</taxon>
        <taxon>Bacilli</taxon>
        <taxon>Bacillales</taxon>
        <taxon>Paenibacillaceae</taxon>
        <taxon>Paenibacillus</taxon>
    </lineage>
</organism>
<keyword evidence="8" id="KW-1185">Reference proteome</keyword>
<feature type="transmembrane region" description="Helical" evidence="5">
    <location>
        <begin position="76"/>
        <end position="104"/>
    </location>
</feature>
<evidence type="ECO:0000256" key="5">
    <source>
        <dbReference type="SAM" id="Phobius"/>
    </source>
</evidence>
<evidence type="ECO:0000259" key="6">
    <source>
        <dbReference type="Pfam" id="PF04893"/>
    </source>
</evidence>
<gene>
    <name evidence="7" type="ORF">FE782_15690</name>
</gene>
<feature type="transmembrane region" description="Helical" evidence="5">
    <location>
        <begin position="116"/>
        <end position="138"/>
    </location>
</feature>
<dbReference type="InterPro" id="IPR006977">
    <property type="entry name" value="Yip1_dom"/>
</dbReference>
<keyword evidence="4 5" id="KW-0472">Membrane</keyword>
<keyword evidence="2 5" id="KW-0812">Transmembrane</keyword>
<sequence>MKMAFFQVLVSPTAAFERLRERGGWIVALLLVSALSVATTYLQWPLIEKEMLAQFEAQQQPLGAAEMDMVLQISRVTAWVTGAVMPAALMFFVGLLLFLLNMIVRGEGTYMQLSKVSLYSMIPGLLGGLLTTALAMAFDADSITDVMLNGGVLFSEKTGFLFTLVSSVLDPFGLWSLVLTVVGAAVMMRKSPKSVAFWIVGAWLLVRLGTSLFALIPAAPAA</sequence>
<dbReference type="AlphaFoldDB" id="A0A5R9G482"/>
<evidence type="ECO:0000256" key="1">
    <source>
        <dbReference type="ARBA" id="ARBA00004141"/>
    </source>
</evidence>
<reference evidence="7 8" key="1">
    <citation type="submission" date="2019-05" db="EMBL/GenBank/DDBJ databases">
        <authorList>
            <person name="Narsing Rao M.P."/>
            <person name="Li W.J."/>
        </authorList>
    </citation>
    <scope>NUCLEOTIDE SEQUENCE [LARGE SCALE GENOMIC DNA]</scope>
    <source>
        <strain evidence="7 8">SYSU_K30003</strain>
    </source>
</reference>
<accession>A0A5R9G482</accession>
<name>A0A5R9G482_9BACL</name>
<proteinExistence type="predicted"/>
<feature type="domain" description="Yip1" evidence="6">
    <location>
        <begin position="6"/>
        <end position="208"/>
    </location>
</feature>
<feature type="transmembrane region" description="Helical" evidence="5">
    <location>
        <begin position="25"/>
        <end position="44"/>
    </location>
</feature>
<protein>
    <submittedName>
        <fullName evidence="7">YIP1 family protein</fullName>
    </submittedName>
</protein>
<evidence type="ECO:0000256" key="4">
    <source>
        <dbReference type="ARBA" id="ARBA00023136"/>
    </source>
</evidence>
<evidence type="ECO:0000313" key="8">
    <source>
        <dbReference type="Proteomes" id="UP000309676"/>
    </source>
</evidence>
<comment type="subcellular location">
    <subcellularLocation>
        <location evidence="1">Membrane</location>
        <topology evidence="1">Multi-pass membrane protein</topology>
    </subcellularLocation>
</comment>
<comment type="caution">
    <text evidence="7">The sequence shown here is derived from an EMBL/GenBank/DDBJ whole genome shotgun (WGS) entry which is preliminary data.</text>
</comment>
<feature type="transmembrane region" description="Helical" evidence="5">
    <location>
        <begin position="158"/>
        <end position="188"/>
    </location>
</feature>
<keyword evidence="3 5" id="KW-1133">Transmembrane helix</keyword>
<dbReference type="Proteomes" id="UP000309676">
    <property type="component" value="Unassembled WGS sequence"/>
</dbReference>
<feature type="transmembrane region" description="Helical" evidence="5">
    <location>
        <begin position="195"/>
        <end position="216"/>
    </location>
</feature>
<evidence type="ECO:0000256" key="2">
    <source>
        <dbReference type="ARBA" id="ARBA00022692"/>
    </source>
</evidence>